<keyword evidence="1" id="KW-0812">Transmembrane</keyword>
<evidence type="ECO:0000313" key="3">
    <source>
        <dbReference type="Proteomes" id="UP000063434"/>
    </source>
</evidence>
<evidence type="ECO:0000313" key="2">
    <source>
        <dbReference type="EMBL" id="KWV84152.1"/>
    </source>
</evidence>
<dbReference type="AlphaFoldDB" id="A0A109LAN1"/>
<feature type="transmembrane region" description="Helical" evidence="1">
    <location>
        <begin position="6"/>
        <end position="24"/>
    </location>
</feature>
<sequence>MNLELINSIACGLVALWATWCVLSGKVRDGILGKLIYSAIAISGFVVMTRSQNIFFGPTTAGLTFHVALCMAGVRHMFMVMYWQPVKAWLCRTLSCEHCMGCPKAPEGIDRRKQ</sequence>
<feature type="transmembrane region" description="Helical" evidence="1">
    <location>
        <begin position="31"/>
        <end position="48"/>
    </location>
</feature>
<keyword evidence="1" id="KW-0472">Membrane</keyword>
<comment type="caution">
    <text evidence="2">The sequence shown here is derived from an EMBL/GenBank/DDBJ whole genome shotgun (WGS) entry which is preliminary data.</text>
</comment>
<protein>
    <submittedName>
        <fullName evidence="2">Uncharacterized protein</fullName>
    </submittedName>
</protein>
<dbReference type="PATRIC" id="fig|294.195.peg.266"/>
<keyword evidence="1" id="KW-1133">Transmembrane helix</keyword>
<accession>A0A109LAN1</accession>
<evidence type="ECO:0000256" key="1">
    <source>
        <dbReference type="SAM" id="Phobius"/>
    </source>
</evidence>
<organism evidence="2 3">
    <name type="scientific">Pseudomonas fluorescens</name>
    <dbReference type="NCBI Taxonomy" id="294"/>
    <lineage>
        <taxon>Bacteria</taxon>
        <taxon>Pseudomonadati</taxon>
        <taxon>Pseudomonadota</taxon>
        <taxon>Gammaproteobacteria</taxon>
        <taxon>Pseudomonadales</taxon>
        <taxon>Pseudomonadaceae</taxon>
        <taxon>Pseudomonas</taxon>
    </lineage>
</organism>
<reference evidence="2 3" key="1">
    <citation type="submission" date="2015-05" db="EMBL/GenBank/DDBJ databases">
        <title>A genomic and transcriptomic approach to investigate the blue pigment phenotype in Pseudomonas fluorescens.</title>
        <authorList>
            <person name="Andreani N.A."/>
            <person name="Cardazzo B."/>
        </authorList>
    </citation>
    <scope>NUCLEOTIDE SEQUENCE [LARGE SCALE GENOMIC DNA]</scope>
    <source>
        <strain evidence="2 3">Ps_40</strain>
    </source>
</reference>
<dbReference type="RefSeq" id="WP_056786133.1">
    <property type="nucleotide sequence ID" value="NZ_LCYC01000003.1"/>
</dbReference>
<proteinExistence type="predicted"/>
<name>A0A109LAN1_PSEFL</name>
<dbReference type="Proteomes" id="UP000063434">
    <property type="component" value="Unassembled WGS sequence"/>
</dbReference>
<feature type="transmembrane region" description="Helical" evidence="1">
    <location>
        <begin position="54"/>
        <end position="74"/>
    </location>
</feature>
<gene>
    <name evidence="2" type="ORF">PFL603g_00250</name>
</gene>
<dbReference type="EMBL" id="LCYC01000003">
    <property type="protein sequence ID" value="KWV84152.1"/>
    <property type="molecule type" value="Genomic_DNA"/>
</dbReference>